<evidence type="ECO:0000256" key="1">
    <source>
        <dbReference type="SAM" id="MobiDB-lite"/>
    </source>
</evidence>
<protein>
    <recommendedName>
        <fullName evidence="4">Trm112 family protein</fullName>
    </recommendedName>
</protein>
<dbReference type="Gene3D" id="2.20.25.10">
    <property type="match status" value="1"/>
</dbReference>
<evidence type="ECO:0000313" key="3">
    <source>
        <dbReference type="Proteomes" id="UP001500102"/>
    </source>
</evidence>
<comment type="caution">
    <text evidence="2">The sequence shown here is derived from an EMBL/GenBank/DDBJ whole genome shotgun (WGS) entry which is preliminary data.</text>
</comment>
<dbReference type="RefSeq" id="WP_344364135.1">
    <property type="nucleotide sequence ID" value="NZ_BAAAQB010000025.1"/>
</dbReference>
<sequence>MPKLSPELLSVLRCPVTGSALEQEGDELVTVGASGDKLRYRIEDGIPLLLPPELLPAAAAAPADQHDAGQHGAGQHGAGQHGAGQHGAAPRHAAE</sequence>
<feature type="compositionally biased region" description="Gly residues" evidence="1">
    <location>
        <begin position="71"/>
        <end position="85"/>
    </location>
</feature>
<keyword evidence="3" id="KW-1185">Reference proteome</keyword>
<feature type="region of interest" description="Disordered" evidence="1">
    <location>
        <begin position="57"/>
        <end position="95"/>
    </location>
</feature>
<accession>A0ABP5KJ77</accession>
<proteinExistence type="predicted"/>
<dbReference type="EMBL" id="BAAAQB010000025">
    <property type="protein sequence ID" value="GAA2133269.1"/>
    <property type="molecule type" value="Genomic_DNA"/>
</dbReference>
<dbReference type="SUPFAM" id="SSF158997">
    <property type="entry name" value="Trm112p-like"/>
    <property type="match status" value="1"/>
</dbReference>
<gene>
    <name evidence="2" type="ORF">GCM10009825_16150</name>
</gene>
<evidence type="ECO:0008006" key="4">
    <source>
        <dbReference type="Google" id="ProtNLM"/>
    </source>
</evidence>
<organism evidence="2 3">
    <name type="scientific">Arthrobacter humicola</name>
    <dbReference type="NCBI Taxonomy" id="409291"/>
    <lineage>
        <taxon>Bacteria</taxon>
        <taxon>Bacillati</taxon>
        <taxon>Actinomycetota</taxon>
        <taxon>Actinomycetes</taxon>
        <taxon>Micrococcales</taxon>
        <taxon>Micrococcaceae</taxon>
        <taxon>Arthrobacter</taxon>
    </lineage>
</organism>
<evidence type="ECO:0000313" key="2">
    <source>
        <dbReference type="EMBL" id="GAA2133269.1"/>
    </source>
</evidence>
<dbReference type="Proteomes" id="UP001500102">
    <property type="component" value="Unassembled WGS sequence"/>
</dbReference>
<reference evidence="3" key="1">
    <citation type="journal article" date="2019" name="Int. J. Syst. Evol. Microbiol.">
        <title>The Global Catalogue of Microorganisms (GCM) 10K type strain sequencing project: providing services to taxonomists for standard genome sequencing and annotation.</title>
        <authorList>
            <consortium name="The Broad Institute Genomics Platform"/>
            <consortium name="The Broad Institute Genome Sequencing Center for Infectious Disease"/>
            <person name="Wu L."/>
            <person name="Ma J."/>
        </authorList>
    </citation>
    <scope>NUCLEOTIDE SEQUENCE [LARGE SCALE GENOMIC DNA]</scope>
    <source>
        <strain evidence="3">JCM 15921</strain>
    </source>
</reference>
<name>A0ABP5KJ77_9MICC</name>